<protein>
    <recommendedName>
        <fullName evidence="2">prephenate dehydratase</fullName>
        <ecNumber evidence="2">4.2.1.51</ecNumber>
    </recommendedName>
</protein>
<evidence type="ECO:0000313" key="11">
    <source>
        <dbReference type="Proteomes" id="UP000256429"/>
    </source>
</evidence>
<dbReference type="GO" id="GO:0009094">
    <property type="term" value="P:L-phenylalanine biosynthetic process"/>
    <property type="evidence" value="ECO:0007669"/>
    <property type="project" value="UniProtKB-UniPathway"/>
</dbReference>
<keyword evidence="5" id="KW-0584">Phenylalanine biosynthesis</keyword>
<dbReference type="CDD" id="cd13631">
    <property type="entry name" value="PBP2_Ct-PDT_like"/>
    <property type="match status" value="1"/>
</dbReference>
<keyword evidence="4" id="KW-0057">Aromatic amino acid biosynthesis</keyword>
<comment type="catalytic activity">
    <reaction evidence="7">
        <text>prephenate + H(+) = 3-phenylpyruvate + CO2 + H2O</text>
        <dbReference type="Rhea" id="RHEA:21648"/>
        <dbReference type="ChEBI" id="CHEBI:15377"/>
        <dbReference type="ChEBI" id="CHEBI:15378"/>
        <dbReference type="ChEBI" id="CHEBI:16526"/>
        <dbReference type="ChEBI" id="CHEBI:18005"/>
        <dbReference type="ChEBI" id="CHEBI:29934"/>
        <dbReference type="EC" id="4.2.1.51"/>
    </reaction>
</comment>
<dbReference type="InterPro" id="IPR002912">
    <property type="entry name" value="ACT_dom"/>
</dbReference>
<evidence type="ECO:0000256" key="2">
    <source>
        <dbReference type="ARBA" id="ARBA00013147"/>
    </source>
</evidence>
<dbReference type="InterPro" id="IPR001086">
    <property type="entry name" value="Preph_deHydtase"/>
</dbReference>
<dbReference type="Gene3D" id="3.40.190.10">
    <property type="entry name" value="Periplasmic binding protein-like II"/>
    <property type="match status" value="2"/>
</dbReference>
<dbReference type="GO" id="GO:0004664">
    <property type="term" value="F:prephenate dehydratase activity"/>
    <property type="evidence" value="ECO:0007669"/>
    <property type="project" value="UniProtKB-EC"/>
</dbReference>
<evidence type="ECO:0000259" key="9">
    <source>
        <dbReference type="PROSITE" id="PS51671"/>
    </source>
</evidence>
<evidence type="ECO:0000313" key="10">
    <source>
        <dbReference type="EMBL" id="REE83072.1"/>
    </source>
</evidence>
<keyword evidence="11" id="KW-1185">Reference proteome</keyword>
<reference evidence="10 11" key="1">
    <citation type="submission" date="2018-08" db="EMBL/GenBank/DDBJ databases">
        <title>Genomic Encyclopedia of Type Strains, Phase III (KMG-III): the genomes of soil and plant-associated and newly described type strains.</title>
        <authorList>
            <person name="Whitman W."/>
        </authorList>
    </citation>
    <scope>NUCLEOTIDE SEQUENCE [LARGE SCALE GENOMIC DNA]</scope>
    <source>
        <strain evidence="10 11">325-5</strain>
    </source>
</reference>
<dbReference type="Gene3D" id="3.30.70.260">
    <property type="match status" value="1"/>
</dbReference>
<organism evidence="10 11">
    <name type="scientific">Lutibacter oceani</name>
    <dbReference type="NCBI Taxonomy" id="1853311"/>
    <lineage>
        <taxon>Bacteria</taxon>
        <taxon>Pseudomonadati</taxon>
        <taxon>Bacteroidota</taxon>
        <taxon>Flavobacteriia</taxon>
        <taxon>Flavobacteriales</taxon>
        <taxon>Flavobacteriaceae</taxon>
        <taxon>Lutibacter</taxon>
    </lineage>
</organism>
<evidence type="ECO:0000256" key="1">
    <source>
        <dbReference type="ARBA" id="ARBA00004741"/>
    </source>
</evidence>
<dbReference type="SUPFAM" id="SSF55021">
    <property type="entry name" value="ACT-like"/>
    <property type="match status" value="1"/>
</dbReference>
<dbReference type="RefSeq" id="WP_115877757.1">
    <property type="nucleotide sequence ID" value="NZ_QTTQ01000009.1"/>
</dbReference>
<comment type="pathway">
    <text evidence="1">Amino-acid biosynthesis; L-phenylalanine biosynthesis; phenylpyruvate from prephenate: step 1/1.</text>
</comment>
<dbReference type="Proteomes" id="UP000256429">
    <property type="component" value="Unassembled WGS sequence"/>
</dbReference>
<feature type="domain" description="ACT" evidence="9">
    <location>
        <begin position="192"/>
        <end position="268"/>
    </location>
</feature>
<name>A0A3D9S357_9FLAO</name>
<evidence type="ECO:0000256" key="6">
    <source>
        <dbReference type="ARBA" id="ARBA00023239"/>
    </source>
</evidence>
<gene>
    <name evidence="10" type="ORF">BX611_0352</name>
</gene>
<dbReference type="PROSITE" id="PS51171">
    <property type="entry name" value="PREPHENATE_DEHYDR_3"/>
    <property type="match status" value="1"/>
</dbReference>
<sequence>MRVAIQGIKGSFHHIVAEQYFGKNIELLECLSFSEMPVLLQEKKADVLIMAIENSIAGAILPNYALIDDFQLTICGEYHLPIHHNLMALEGQNIEDIKEVYSHPMALLQCHKFFKDYPHIKLIEDKDTASVAKRIQENNLKGVGAIASKLAAKTYTLKILAPEIQTIKENATRFFILNNNKDKSSVSSNKASIKFITSNDTGSLAEVLSILAKHDLNLSKIQSMPVIDTPWKYAFFADFIFNSYADYFNAINEIKTKVETLKVLGEYNKGKR</sequence>
<dbReference type="Pfam" id="PF00800">
    <property type="entry name" value="PDT"/>
    <property type="match status" value="1"/>
</dbReference>
<dbReference type="GO" id="GO:0005737">
    <property type="term" value="C:cytoplasm"/>
    <property type="evidence" value="ECO:0007669"/>
    <property type="project" value="TreeGrafter"/>
</dbReference>
<evidence type="ECO:0000256" key="3">
    <source>
        <dbReference type="ARBA" id="ARBA00022605"/>
    </source>
</evidence>
<dbReference type="PROSITE" id="PS51671">
    <property type="entry name" value="ACT"/>
    <property type="match status" value="1"/>
</dbReference>
<dbReference type="UniPathway" id="UPA00121">
    <property type="reaction ID" value="UER00345"/>
</dbReference>
<dbReference type="EMBL" id="QTTQ01000009">
    <property type="protein sequence ID" value="REE83072.1"/>
    <property type="molecule type" value="Genomic_DNA"/>
</dbReference>
<dbReference type="OrthoDB" id="9802281at2"/>
<keyword evidence="6" id="KW-0456">Lyase</keyword>
<dbReference type="EC" id="4.2.1.51" evidence="2"/>
<dbReference type="CDD" id="cd04905">
    <property type="entry name" value="ACT_CM-PDT"/>
    <property type="match status" value="1"/>
</dbReference>
<feature type="domain" description="Prephenate dehydratase" evidence="8">
    <location>
        <begin position="2"/>
        <end position="179"/>
    </location>
</feature>
<evidence type="ECO:0000256" key="4">
    <source>
        <dbReference type="ARBA" id="ARBA00023141"/>
    </source>
</evidence>
<dbReference type="SUPFAM" id="SSF53850">
    <property type="entry name" value="Periplasmic binding protein-like II"/>
    <property type="match status" value="1"/>
</dbReference>
<comment type="caution">
    <text evidence="10">The sequence shown here is derived from an EMBL/GenBank/DDBJ whole genome shotgun (WGS) entry which is preliminary data.</text>
</comment>
<dbReference type="InterPro" id="IPR045865">
    <property type="entry name" value="ACT-like_dom_sf"/>
</dbReference>
<evidence type="ECO:0000256" key="7">
    <source>
        <dbReference type="ARBA" id="ARBA00047848"/>
    </source>
</evidence>
<accession>A0A3D9S357</accession>
<proteinExistence type="predicted"/>
<dbReference type="PANTHER" id="PTHR21022:SF19">
    <property type="entry name" value="PREPHENATE DEHYDRATASE-RELATED"/>
    <property type="match status" value="1"/>
</dbReference>
<evidence type="ECO:0000256" key="5">
    <source>
        <dbReference type="ARBA" id="ARBA00023222"/>
    </source>
</evidence>
<evidence type="ECO:0000259" key="8">
    <source>
        <dbReference type="PROSITE" id="PS51171"/>
    </source>
</evidence>
<dbReference type="AlphaFoldDB" id="A0A3D9S357"/>
<dbReference type="PANTHER" id="PTHR21022">
    <property type="entry name" value="PREPHENATE DEHYDRATASE P PROTEIN"/>
    <property type="match status" value="1"/>
</dbReference>
<keyword evidence="3" id="KW-0028">Amino-acid biosynthesis</keyword>